<protein>
    <submittedName>
        <fullName evidence="5">Juvenile hormone epoxide hydrolase</fullName>
    </submittedName>
</protein>
<evidence type="ECO:0000256" key="1">
    <source>
        <dbReference type="ARBA" id="ARBA00010088"/>
    </source>
</evidence>
<evidence type="ECO:0000256" key="3">
    <source>
        <dbReference type="ARBA" id="ARBA00022801"/>
    </source>
</evidence>
<dbReference type="Gene3D" id="3.40.50.1820">
    <property type="entry name" value="alpha/beta hydrolase"/>
    <property type="match status" value="2"/>
</dbReference>
<dbReference type="OrthoDB" id="7130006at2759"/>
<dbReference type="GO" id="GO:0097176">
    <property type="term" value="P:epoxide metabolic process"/>
    <property type="evidence" value="ECO:0007669"/>
    <property type="project" value="TreeGrafter"/>
</dbReference>
<dbReference type="InterPro" id="IPR029058">
    <property type="entry name" value="AB_hydrolase_fold"/>
</dbReference>
<dbReference type="PANTHER" id="PTHR21661:SF35">
    <property type="entry name" value="EPOXIDE HYDROLASE"/>
    <property type="match status" value="1"/>
</dbReference>
<feature type="domain" description="Epoxide hydrolase N-terminal" evidence="4">
    <location>
        <begin position="31"/>
        <end position="142"/>
    </location>
</feature>
<keyword evidence="2" id="KW-0058">Aromatic hydrocarbons catabolism</keyword>
<dbReference type="GO" id="GO:0004301">
    <property type="term" value="F:epoxide hydrolase activity"/>
    <property type="evidence" value="ECO:0007669"/>
    <property type="project" value="TreeGrafter"/>
</dbReference>
<dbReference type="STRING" id="2015173.A0A026W213"/>
<dbReference type="InterPro" id="IPR000639">
    <property type="entry name" value="Epox_hydrolase-like"/>
</dbReference>
<organism evidence="5 6">
    <name type="scientific">Ooceraea biroi</name>
    <name type="common">Clonal raider ant</name>
    <name type="synonym">Cerapachys biroi</name>
    <dbReference type="NCBI Taxonomy" id="2015173"/>
    <lineage>
        <taxon>Eukaryota</taxon>
        <taxon>Metazoa</taxon>
        <taxon>Ecdysozoa</taxon>
        <taxon>Arthropoda</taxon>
        <taxon>Hexapoda</taxon>
        <taxon>Insecta</taxon>
        <taxon>Pterygota</taxon>
        <taxon>Neoptera</taxon>
        <taxon>Endopterygota</taxon>
        <taxon>Hymenoptera</taxon>
        <taxon>Apocrita</taxon>
        <taxon>Aculeata</taxon>
        <taxon>Formicoidea</taxon>
        <taxon>Formicidae</taxon>
        <taxon>Dorylinae</taxon>
        <taxon>Ooceraea</taxon>
    </lineage>
</organism>
<sequence>LYSTSSVIDVPKLPETFWGPEENKGAPQNVRTFTLSIPDLVIDDLNARLANRRKVVPSLENAGWTYGINTTFLEDVIKYWRTTYNWNKRERLLNKYHQYMTNIQGLDIHFYHVKPEVPSDRPNLKVLPLLILHGWPGSVVEFQKIIALLTKPHPDRDFVFEVIAPSLPGYGFSQAAVRPGLGAAQMSVIFKNLMLRLGFNKFYVQGGDWGAIISSNLASLFPDNIIGVHTNMCVVPFMPGFFWIAIGSVFPSLVVDKEHYSKMYPLSYHMTRIIEESGYMHLQASKPDTAGAAVGASPEGLAAYILEKFSTWTNDEYKYRPDGGLLEKFTLDELLDNIMLYWVTNSITTSFRLYAENFNKTNMATRIDELPVNVPSACAVFPHELVYTPESIIRTRYTNLIQYNHLPHGGHFAAFEEPLLLANDIFEFVSKTEDIKKKADTKDTPKTKRFEIVLCSTSPVKDVPNLPEPFWGPEKNRGASKEIRPFLINVTSPIIDDLKDRLAKRRELVPPLENTAWTYGTSTTYLENILEYWRTKYNWSQRQALLNKHPQYTTNIQGLDIHFYYVKPHVPSDRNVKVLPLLILHGWPGSVVEFQKIIPMLTTPRPDRDFVFEVIAPSLPGFAFSQAPVRPGLGPVQISVIFKNLMLRLGFNKFYVQGGDWGSAIVTHLASLFSDNVLGLHMNLCADLSITNVFWRLLGSIFPWFIVDNEYYSRMYPLSYHLSRNIEESGYLHIQATKPDTIGTAVAASPVGLAAYILEKFSTGTNAEYRFRTDGGLLEKHSIDELLDNIMLYWITNSMTTSARIYAENFNKTNRESGLENLPVNVPSACAAFPHEILYHPENLLQSRYTNLIQYNYLPRGGHFAAMEEPALLADDIFEFVSKTEDIRKKAGNKDIPNAGKKIKEPTKI</sequence>
<evidence type="ECO:0000256" key="2">
    <source>
        <dbReference type="ARBA" id="ARBA00022797"/>
    </source>
</evidence>
<dbReference type="PRINTS" id="PR00412">
    <property type="entry name" value="EPOXHYDRLASE"/>
</dbReference>
<comment type="similarity">
    <text evidence="1">Belongs to the peptidase S33 family.</text>
</comment>
<dbReference type="AlphaFoldDB" id="A0A026W213"/>
<proteinExistence type="inferred from homology"/>
<evidence type="ECO:0000313" key="6">
    <source>
        <dbReference type="Proteomes" id="UP000053097"/>
    </source>
</evidence>
<evidence type="ECO:0000313" key="5">
    <source>
        <dbReference type="EMBL" id="EZA50110.1"/>
    </source>
</evidence>
<reference evidence="5 6" key="1">
    <citation type="journal article" date="2014" name="Curr. Biol.">
        <title>The genome of the clonal raider ant Cerapachys biroi.</title>
        <authorList>
            <person name="Oxley P.R."/>
            <person name="Ji L."/>
            <person name="Fetter-Pruneda I."/>
            <person name="McKenzie S.K."/>
            <person name="Li C."/>
            <person name="Hu H."/>
            <person name="Zhang G."/>
            <person name="Kronauer D.J."/>
        </authorList>
    </citation>
    <scope>NUCLEOTIDE SEQUENCE [LARGE SCALE GENOMIC DNA]</scope>
</reference>
<dbReference type="InterPro" id="IPR010497">
    <property type="entry name" value="Epoxide_hydro_N"/>
</dbReference>
<keyword evidence="3 5" id="KW-0378">Hydrolase</keyword>
<feature type="domain" description="Epoxide hydrolase N-terminal" evidence="4">
    <location>
        <begin position="483"/>
        <end position="594"/>
    </location>
</feature>
<dbReference type="PANTHER" id="PTHR21661">
    <property type="entry name" value="EPOXIDE HYDROLASE 1-RELATED"/>
    <property type="match status" value="1"/>
</dbReference>
<dbReference type="Pfam" id="PF06441">
    <property type="entry name" value="EHN"/>
    <property type="match status" value="2"/>
</dbReference>
<dbReference type="OMA" id="VEDEYWG"/>
<gene>
    <name evidence="5" type="ORF">X777_11553</name>
</gene>
<feature type="non-terminal residue" evidence="5">
    <location>
        <position position="1"/>
    </location>
</feature>
<dbReference type="Proteomes" id="UP000053097">
    <property type="component" value="Unassembled WGS sequence"/>
</dbReference>
<dbReference type="EMBL" id="KK107485">
    <property type="protein sequence ID" value="EZA50110.1"/>
    <property type="molecule type" value="Genomic_DNA"/>
</dbReference>
<name>A0A026W213_OOCBI</name>
<evidence type="ECO:0000259" key="4">
    <source>
        <dbReference type="Pfam" id="PF06441"/>
    </source>
</evidence>
<accession>A0A026W213</accession>
<keyword evidence="6" id="KW-1185">Reference proteome</keyword>
<dbReference type="SUPFAM" id="SSF53474">
    <property type="entry name" value="alpha/beta-Hydrolases"/>
    <property type="match status" value="2"/>
</dbReference>